<dbReference type="Pfam" id="PF00561">
    <property type="entry name" value="Abhydrolase_1"/>
    <property type="match status" value="1"/>
</dbReference>
<sequence length="286" mass="32184">MGSSTTWLRTPSFPDPPVVPLHYPVLLMHGLGALVFPWRKSQLHPVATYLRQHGIRAYAPNVAPYAPIARRAERWRQHLQTILEETRAPKAHLIAHSMGGLDARYLISCLDGYRHVASLTTIATPHRGTALAQLILERPKVIRRWLDRLARRLSHLLLPDEPAALLEAVAQLTPAYLTDVFNPEVPDCPDIPYFSWAGMAGPGTNVPITPCIAPLARYIYRHEGLNDGYVAVRSARWGHFLGTLPVDHLRQVGVHLGPGARFHEKMFFRYLCYRLCCAIEMSAFVD</sequence>
<dbReference type="Proteomes" id="UP000185812">
    <property type="component" value="Unassembled WGS sequence"/>
</dbReference>
<reference evidence="3" key="1">
    <citation type="submission" date="2016-11" db="EMBL/GenBank/DDBJ databases">
        <authorList>
            <person name="Varghese N."/>
            <person name="Submissions S."/>
        </authorList>
    </citation>
    <scope>NUCLEOTIDE SEQUENCE [LARGE SCALE GENOMIC DNA]</scope>
    <source>
        <strain evidence="3">DSM 22212</strain>
    </source>
</reference>
<dbReference type="SUPFAM" id="SSF53474">
    <property type="entry name" value="alpha/beta-Hydrolases"/>
    <property type="match status" value="1"/>
</dbReference>
<name>A0A1M6P763_9BACT</name>
<proteinExistence type="predicted"/>
<dbReference type="PANTHER" id="PTHR11440">
    <property type="entry name" value="LECITHIN-CHOLESTEROL ACYLTRANSFERASE-RELATED"/>
    <property type="match status" value="1"/>
</dbReference>
<dbReference type="Gene3D" id="3.40.50.1820">
    <property type="entry name" value="alpha/beta hydrolase"/>
    <property type="match status" value="1"/>
</dbReference>
<organism evidence="2 3">
    <name type="scientific">Rhodothermus profundi</name>
    <dbReference type="NCBI Taxonomy" id="633813"/>
    <lineage>
        <taxon>Bacteria</taxon>
        <taxon>Pseudomonadati</taxon>
        <taxon>Rhodothermota</taxon>
        <taxon>Rhodothermia</taxon>
        <taxon>Rhodothermales</taxon>
        <taxon>Rhodothermaceae</taxon>
        <taxon>Rhodothermus</taxon>
    </lineage>
</organism>
<dbReference type="AlphaFoldDB" id="A0A1M6P763"/>
<dbReference type="InterPro" id="IPR029058">
    <property type="entry name" value="AB_hydrolase_fold"/>
</dbReference>
<dbReference type="STRING" id="633813.SAMN04488087_0060"/>
<protein>
    <submittedName>
        <fullName evidence="2">Triacylglycerol lipase</fullName>
    </submittedName>
</protein>
<dbReference type="OrthoDB" id="9765872at2"/>
<evidence type="ECO:0000313" key="2">
    <source>
        <dbReference type="EMBL" id="SHK03779.1"/>
    </source>
</evidence>
<evidence type="ECO:0000313" key="3">
    <source>
        <dbReference type="Proteomes" id="UP000185812"/>
    </source>
</evidence>
<dbReference type="InterPro" id="IPR000073">
    <property type="entry name" value="AB_hydrolase_1"/>
</dbReference>
<gene>
    <name evidence="2" type="ORF">SAMN04488087_0060</name>
</gene>
<dbReference type="EMBL" id="FRAU01000001">
    <property type="protein sequence ID" value="SHK03779.1"/>
    <property type="molecule type" value="Genomic_DNA"/>
</dbReference>
<accession>A0A1M6P763</accession>
<keyword evidence="3" id="KW-1185">Reference proteome</keyword>
<dbReference type="RefSeq" id="WP_072713846.1">
    <property type="nucleotide sequence ID" value="NZ_FRAU01000001.1"/>
</dbReference>
<feature type="domain" description="AB hydrolase-1" evidence="1">
    <location>
        <begin position="23"/>
        <end position="164"/>
    </location>
</feature>
<evidence type="ECO:0000259" key="1">
    <source>
        <dbReference type="Pfam" id="PF00561"/>
    </source>
</evidence>